<dbReference type="GO" id="GO:0071555">
    <property type="term" value="P:cell wall organization"/>
    <property type="evidence" value="ECO:0007669"/>
    <property type="project" value="UniProtKB-KW"/>
</dbReference>
<keyword evidence="9" id="KW-1185">Reference proteome</keyword>
<dbReference type="InterPro" id="IPR026044">
    <property type="entry name" value="MltA"/>
</dbReference>
<evidence type="ECO:0000256" key="4">
    <source>
        <dbReference type="ARBA" id="ARBA00023316"/>
    </source>
</evidence>
<evidence type="ECO:0000256" key="6">
    <source>
        <dbReference type="SAM" id="Phobius"/>
    </source>
</evidence>
<dbReference type="Gene3D" id="2.40.40.10">
    <property type="entry name" value="RlpA-like domain"/>
    <property type="match status" value="1"/>
</dbReference>
<dbReference type="GO" id="GO:0004553">
    <property type="term" value="F:hydrolase activity, hydrolyzing O-glycosyl compounds"/>
    <property type="evidence" value="ECO:0007669"/>
    <property type="project" value="InterPro"/>
</dbReference>
<evidence type="ECO:0000256" key="1">
    <source>
        <dbReference type="ARBA" id="ARBA00001420"/>
    </source>
</evidence>
<dbReference type="EMBL" id="CP123872">
    <property type="protein sequence ID" value="WND03703.1"/>
    <property type="molecule type" value="Genomic_DNA"/>
</dbReference>
<dbReference type="KEGG" id="tmk:QGN29_04850"/>
<feature type="domain" description="Lytic transglycosylase MltA" evidence="7">
    <location>
        <begin position="136"/>
        <end position="293"/>
    </location>
</feature>
<dbReference type="GO" id="GO:0009253">
    <property type="term" value="P:peptidoglycan catabolic process"/>
    <property type="evidence" value="ECO:0007669"/>
    <property type="project" value="TreeGrafter"/>
</dbReference>
<dbReference type="SUPFAM" id="SSF50685">
    <property type="entry name" value="Barwin-like endoglucanases"/>
    <property type="match status" value="1"/>
</dbReference>
<dbReference type="PIRSF" id="PIRSF019422">
    <property type="entry name" value="MltA"/>
    <property type="match status" value="1"/>
</dbReference>
<dbReference type="RefSeq" id="WP_310799556.1">
    <property type="nucleotide sequence ID" value="NZ_CP123872.1"/>
</dbReference>
<dbReference type="AlphaFoldDB" id="A0AA52EHE5"/>
<dbReference type="EC" id="4.2.2.n1" evidence="2"/>
<keyword evidence="6" id="KW-1133">Transmembrane helix</keyword>
<comment type="catalytic activity">
    <reaction evidence="1">
        <text>Exolytic cleavage of the (1-&gt;4)-beta-glycosidic linkage between N-acetylmuramic acid (MurNAc) and N-acetylglucosamine (GlcNAc) residues in peptidoglycan, from either the reducing or the non-reducing ends of the peptidoglycan chains, with concomitant formation of a 1,6-anhydrobond in the MurNAc residue.</text>
        <dbReference type="EC" id="4.2.2.n1"/>
    </reaction>
</comment>
<keyword evidence="6" id="KW-0472">Membrane</keyword>
<accession>A0AA52EHE5</accession>
<dbReference type="Proteomes" id="UP001268683">
    <property type="component" value="Chromosome"/>
</dbReference>
<evidence type="ECO:0000313" key="9">
    <source>
        <dbReference type="Proteomes" id="UP001268683"/>
    </source>
</evidence>
<sequence length="403" mass="44561">MGQKIHNNSVVWLSFVLVLMAAALSIFLLKKESKGLNFHPVAFTQLQGWQGDKLTPALKAFQTSCKKLILRPAKRSMGAGIGGTVGDWHPACKEALILNSSSSEEARSFFEKNFQPFSVAYDDRTEGVFTGYYEPLLQGSYKQSKRYSTPLLARPQELVMVDLGTFRHDLKGRRIAGRVEKGRLVPYPDRKAIDAGALNNKTEALLWVDDPVMAFSLHIQGSGRVQMEDGSIVRIGYAAQNGHPYRAIGRVMVQQGLLERSQVSMPAIQNWLRENPARANEIMHTNPSYVFLRLIGGDGPYGSAGVVLTPRRSLAVDRKHLPLNVPMYLDASHPDPTDRNAPSLPFQRLMITQDTGGAIRGGIRGDVFWGFGGDAEEIAGRMANKGRYYILLPKALAQQVNTP</sequence>
<keyword evidence="6" id="KW-0812">Transmembrane</keyword>
<name>A0AA52EHE5_9PROT</name>
<dbReference type="PANTHER" id="PTHR30124">
    <property type="entry name" value="MEMBRANE-BOUND LYTIC MUREIN TRANSGLYCOSYLASE A"/>
    <property type="match status" value="1"/>
</dbReference>
<organism evidence="8 9">
    <name type="scientific">Temperatibacter marinus</name>
    <dbReference type="NCBI Taxonomy" id="1456591"/>
    <lineage>
        <taxon>Bacteria</taxon>
        <taxon>Pseudomonadati</taxon>
        <taxon>Pseudomonadota</taxon>
        <taxon>Alphaproteobacteria</taxon>
        <taxon>Kordiimonadales</taxon>
        <taxon>Temperatibacteraceae</taxon>
        <taxon>Temperatibacter</taxon>
    </lineage>
</organism>
<protein>
    <recommendedName>
        <fullName evidence="2">peptidoglycan lytic exotransglycosylase</fullName>
        <ecNumber evidence="2">4.2.2.n1</ecNumber>
    </recommendedName>
    <alternativeName>
        <fullName evidence="5">Murein hydrolase A</fullName>
    </alternativeName>
</protein>
<evidence type="ECO:0000259" key="7">
    <source>
        <dbReference type="SMART" id="SM00925"/>
    </source>
</evidence>
<dbReference type="InterPro" id="IPR010611">
    <property type="entry name" value="3D_dom"/>
</dbReference>
<dbReference type="InterPro" id="IPR036908">
    <property type="entry name" value="RlpA-like_sf"/>
</dbReference>
<dbReference type="Gene3D" id="2.40.240.50">
    <property type="entry name" value="Barwin-like endoglucanases"/>
    <property type="match status" value="1"/>
</dbReference>
<keyword evidence="3" id="KW-0456">Lyase</keyword>
<dbReference type="InterPro" id="IPR005300">
    <property type="entry name" value="MltA_B"/>
</dbReference>
<evidence type="ECO:0000256" key="5">
    <source>
        <dbReference type="ARBA" id="ARBA00030918"/>
    </source>
</evidence>
<dbReference type="GO" id="GO:0009254">
    <property type="term" value="P:peptidoglycan turnover"/>
    <property type="evidence" value="ECO:0007669"/>
    <property type="project" value="InterPro"/>
</dbReference>
<proteinExistence type="predicted"/>
<evidence type="ECO:0000313" key="8">
    <source>
        <dbReference type="EMBL" id="WND03703.1"/>
    </source>
</evidence>
<evidence type="ECO:0000256" key="3">
    <source>
        <dbReference type="ARBA" id="ARBA00023239"/>
    </source>
</evidence>
<dbReference type="PANTHER" id="PTHR30124:SF0">
    <property type="entry name" value="MEMBRANE-BOUND LYTIC MUREIN TRANSGLYCOSYLASE A"/>
    <property type="match status" value="1"/>
</dbReference>
<keyword evidence="4" id="KW-0961">Cell wall biogenesis/degradation</keyword>
<dbReference type="GO" id="GO:0008933">
    <property type="term" value="F:peptidoglycan lytic transglycosylase activity"/>
    <property type="evidence" value="ECO:0007669"/>
    <property type="project" value="TreeGrafter"/>
</dbReference>
<dbReference type="SMART" id="SM00925">
    <property type="entry name" value="MltA"/>
    <property type="match status" value="1"/>
</dbReference>
<reference evidence="8" key="1">
    <citation type="submission" date="2023-04" db="EMBL/GenBank/DDBJ databases">
        <title>Complete genome sequence of Temperatibacter marinus.</title>
        <authorList>
            <person name="Rong J.-C."/>
            <person name="Yi M.-L."/>
            <person name="Zhao Q."/>
        </authorList>
    </citation>
    <scope>NUCLEOTIDE SEQUENCE</scope>
    <source>
        <strain evidence="8">NBRC 110045</strain>
    </source>
</reference>
<dbReference type="CDD" id="cd14668">
    <property type="entry name" value="mlta_B"/>
    <property type="match status" value="1"/>
</dbReference>
<feature type="transmembrane region" description="Helical" evidence="6">
    <location>
        <begin position="12"/>
        <end position="29"/>
    </location>
</feature>
<evidence type="ECO:0000256" key="2">
    <source>
        <dbReference type="ARBA" id="ARBA00012587"/>
    </source>
</evidence>
<gene>
    <name evidence="8" type="ORF">QGN29_04850</name>
</gene>
<dbReference type="GO" id="GO:0019867">
    <property type="term" value="C:outer membrane"/>
    <property type="evidence" value="ECO:0007669"/>
    <property type="project" value="InterPro"/>
</dbReference>
<dbReference type="Pfam" id="PF06725">
    <property type="entry name" value="3D"/>
    <property type="match status" value="1"/>
</dbReference>
<dbReference type="CDD" id="cd14485">
    <property type="entry name" value="mltA_like_LT_A"/>
    <property type="match status" value="1"/>
</dbReference>
<dbReference type="Pfam" id="PF03562">
    <property type="entry name" value="MltA"/>
    <property type="match status" value="1"/>
</dbReference>